<comment type="caution">
    <text evidence="2">The sequence shown here is derived from an EMBL/GenBank/DDBJ whole genome shotgun (WGS) entry which is preliminary data.</text>
</comment>
<evidence type="ECO:0000313" key="2">
    <source>
        <dbReference type="EMBL" id="KKT64066.1"/>
    </source>
</evidence>
<keyword evidence="1" id="KW-0812">Transmembrane</keyword>
<dbReference type="EMBL" id="LCIV01000003">
    <property type="protein sequence ID" value="KKT64066.1"/>
    <property type="molecule type" value="Genomic_DNA"/>
</dbReference>
<dbReference type="STRING" id="1618646.UW57_C0003G0060"/>
<evidence type="ECO:0000256" key="1">
    <source>
        <dbReference type="SAM" id="Phobius"/>
    </source>
</evidence>
<protein>
    <submittedName>
        <fullName evidence="2">Uncharacterized protein</fullName>
    </submittedName>
</protein>
<feature type="transmembrane region" description="Helical" evidence="1">
    <location>
        <begin position="16"/>
        <end position="36"/>
    </location>
</feature>
<proteinExistence type="predicted"/>
<accession>A0A0G1IXE0</accession>
<name>A0A0G1IXE0_9BACT</name>
<sequence>MRSDELDVVAKWQTLFFVRFAYASSINGQILIYLYYPKK</sequence>
<organism evidence="2 3">
    <name type="scientific">Candidatus Giovannonibacteria bacterium GW2011_GWA1_44_29</name>
    <dbReference type="NCBI Taxonomy" id="1618646"/>
    <lineage>
        <taxon>Bacteria</taxon>
        <taxon>Candidatus Giovannoniibacteriota</taxon>
    </lineage>
</organism>
<dbReference type="AlphaFoldDB" id="A0A0G1IXE0"/>
<dbReference type="Proteomes" id="UP000034652">
    <property type="component" value="Unassembled WGS sequence"/>
</dbReference>
<keyword evidence="1" id="KW-1133">Transmembrane helix</keyword>
<reference evidence="2 3" key="1">
    <citation type="journal article" date="2015" name="Nature">
        <title>rRNA introns, odd ribosomes, and small enigmatic genomes across a large radiation of phyla.</title>
        <authorList>
            <person name="Brown C.T."/>
            <person name="Hug L.A."/>
            <person name="Thomas B.C."/>
            <person name="Sharon I."/>
            <person name="Castelle C.J."/>
            <person name="Singh A."/>
            <person name="Wilkins M.J."/>
            <person name="Williams K.H."/>
            <person name="Banfield J.F."/>
        </authorList>
    </citation>
    <scope>NUCLEOTIDE SEQUENCE [LARGE SCALE GENOMIC DNA]</scope>
</reference>
<evidence type="ECO:0000313" key="3">
    <source>
        <dbReference type="Proteomes" id="UP000034652"/>
    </source>
</evidence>
<gene>
    <name evidence="2" type="ORF">UW57_C0003G0060</name>
</gene>
<keyword evidence="1" id="KW-0472">Membrane</keyword>